<proteinExistence type="predicted"/>
<evidence type="ECO:0000313" key="3">
    <source>
        <dbReference type="Proteomes" id="UP000324058"/>
    </source>
</evidence>
<dbReference type="AlphaFoldDB" id="A0A5S4TIN4"/>
<dbReference type="EMBL" id="SJLL01000306">
    <property type="protein sequence ID" value="TYK94308.1"/>
    <property type="molecule type" value="Genomic_DNA"/>
</dbReference>
<sequence length="62" mass="7389">MPCCLPKIKNWLEKEINTDWIIVSLDLNRALIDLQEEYQQANQRIADLERIVAIYKEKENSK</sequence>
<dbReference type="Proteomes" id="UP000324058">
    <property type="component" value="Unassembled WGS sequence"/>
</dbReference>
<accession>A0A5S4TIN4</accession>
<keyword evidence="1" id="KW-0175">Coiled coil</keyword>
<comment type="caution">
    <text evidence="2">The sequence shown here is derived from an EMBL/GenBank/DDBJ whole genome shotgun (WGS) entry which is preliminary data.</text>
</comment>
<organism evidence="2 3">
    <name type="scientific">Streptococcus pyogenes</name>
    <dbReference type="NCBI Taxonomy" id="1314"/>
    <lineage>
        <taxon>Bacteria</taxon>
        <taxon>Bacillati</taxon>
        <taxon>Bacillota</taxon>
        <taxon>Bacilli</taxon>
        <taxon>Lactobacillales</taxon>
        <taxon>Streptococcaceae</taxon>
        <taxon>Streptococcus</taxon>
    </lineage>
</organism>
<name>A0A5S4TIN4_STRPY</name>
<gene>
    <name evidence="2" type="ORF">E0F66_11465</name>
</gene>
<evidence type="ECO:0000256" key="1">
    <source>
        <dbReference type="SAM" id="Coils"/>
    </source>
</evidence>
<evidence type="ECO:0000313" key="2">
    <source>
        <dbReference type="EMBL" id="TYK94308.1"/>
    </source>
</evidence>
<reference evidence="2 3" key="1">
    <citation type="submission" date="2019-02" db="EMBL/GenBank/DDBJ databases">
        <title>Novel genomic isolates of S. pyogenes and S. dysgalactiae subsp. equisimilis associated to necrotising fasciitis (NSTI).</title>
        <authorList>
            <person name="Barrantes I."/>
        </authorList>
    </citation>
    <scope>NUCLEOTIDE SEQUENCE [LARGE SCALE GENOMIC DNA]</scope>
    <source>
        <strain evidence="2 3">SPY2028</strain>
    </source>
</reference>
<feature type="coiled-coil region" evidence="1">
    <location>
        <begin position="24"/>
        <end position="58"/>
    </location>
</feature>
<protein>
    <submittedName>
        <fullName evidence="2">Uncharacterized protein</fullName>
    </submittedName>
</protein>
<dbReference type="OrthoDB" id="2224749at2"/>